<dbReference type="InterPro" id="IPR009061">
    <property type="entry name" value="DNA-bd_dom_put_sf"/>
</dbReference>
<keyword evidence="7" id="KW-1185">Reference proteome</keyword>
<gene>
    <name evidence="6" type="ORF">AN957_03700</name>
</gene>
<dbReference type="EMBL" id="LJIX01000006">
    <property type="protein sequence ID" value="KQL17802.1"/>
    <property type="molecule type" value="Genomic_DNA"/>
</dbReference>
<dbReference type="PROSITE" id="PS50937">
    <property type="entry name" value="HTH_MERR_2"/>
    <property type="match status" value="2"/>
</dbReference>
<keyword evidence="2" id="KW-0805">Transcription regulation</keyword>
<dbReference type="SMART" id="SM00422">
    <property type="entry name" value="HTH_MERR"/>
    <property type="match status" value="2"/>
</dbReference>
<comment type="caution">
    <text evidence="6">The sequence shown here is derived from an EMBL/GenBank/DDBJ whole genome shotgun (WGS) entry which is preliminary data.</text>
</comment>
<dbReference type="SUPFAM" id="SSF46955">
    <property type="entry name" value="Putative DNA-binding domain"/>
    <property type="match status" value="2"/>
</dbReference>
<dbReference type="GO" id="GO:0003700">
    <property type="term" value="F:DNA-binding transcription factor activity"/>
    <property type="evidence" value="ECO:0007669"/>
    <property type="project" value="InterPro"/>
</dbReference>
<dbReference type="InterPro" id="IPR047057">
    <property type="entry name" value="MerR_fam"/>
</dbReference>
<dbReference type="STRING" id="1637975.AN957_03700"/>
<dbReference type="Pfam" id="PF13411">
    <property type="entry name" value="MerR_1"/>
    <property type="match status" value="1"/>
</dbReference>
<reference evidence="6 7" key="1">
    <citation type="submission" date="2015-09" db="EMBL/GenBank/DDBJ databases">
        <title>Genome sequencing project for genomic taxonomy and phylogenomics of Bacillus-like bacteria.</title>
        <authorList>
            <person name="Liu B."/>
            <person name="Wang J."/>
            <person name="Zhu Y."/>
            <person name="Liu G."/>
            <person name="Chen Q."/>
            <person name="Chen Z."/>
            <person name="Lan J."/>
            <person name="Che J."/>
            <person name="Ge C."/>
            <person name="Shi H."/>
            <person name="Pan Z."/>
            <person name="Liu X."/>
        </authorList>
    </citation>
    <scope>NUCLEOTIDE SEQUENCE [LARGE SCALE GENOMIC DNA]</scope>
    <source>
        <strain evidence="6 7">FJAT-18043</strain>
    </source>
</reference>
<keyword evidence="4" id="KW-0804">Transcription</keyword>
<proteinExistence type="predicted"/>
<dbReference type="GO" id="GO:0003677">
    <property type="term" value="F:DNA binding"/>
    <property type="evidence" value="ECO:0007669"/>
    <property type="project" value="UniProtKB-KW"/>
</dbReference>
<dbReference type="InterPro" id="IPR000551">
    <property type="entry name" value="MerR-type_HTH_dom"/>
</dbReference>
<protein>
    <submittedName>
        <fullName evidence="6">MerR family transcriptional regulator</fullName>
    </submittedName>
</protein>
<dbReference type="Gene3D" id="1.10.1660.10">
    <property type="match status" value="2"/>
</dbReference>
<evidence type="ECO:0000259" key="5">
    <source>
        <dbReference type="PROSITE" id="PS50937"/>
    </source>
</evidence>
<feature type="domain" description="HTH merR-type" evidence="5">
    <location>
        <begin position="120"/>
        <end position="189"/>
    </location>
</feature>
<dbReference type="Proteomes" id="UP000050996">
    <property type="component" value="Unassembled WGS sequence"/>
</dbReference>
<dbReference type="RefSeq" id="WP_053479240.1">
    <property type="nucleotide sequence ID" value="NZ_CP041305.1"/>
</dbReference>
<accession>A0A0Q3VFH7</accession>
<dbReference type="PROSITE" id="PS00552">
    <property type="entry name" value="HTH_MERR_1"/>
    <property type="match status" value="2"/>
</dbReference>
<feature type="domain" description="HTH merR-type" evidence="5">
    <location>
        <begin position="2"/>
        <end position="41"/>
    </location>
</feature>
<dbReference type="AlphaFoldDB" id="A0A0Q3VFH7"/>
<evidence type="ECO:0000313" key="6">
    <source>
        <dbReference type="EMBL" id="KQL17802.1"/>
    </source>
</evidence>
<keyword evidence="1" id="KW-0678">Repressor</keyword>
<organism evidence="6 7">
    <name type="scientific">Cytobacillus solani</name>
    <dbReference type="NCBI Taxonomy" id="1637975"/>
    <lineage>
        <taxon>Bacteria</taxon>
        <taxon>Bacillati</taxon>
        <taxon>Bacillota</taxon>
        <taxon>Bacilli</taxon>
        <taxon>Bacillales</taxon>
        <taxon>Bacillaceae</taxon>
        <taxon>Cytobacillus</taxon>
    </lineage>
</organism>
<evidence type="ECO:0000256" key="1">
    <source>
        <dbReference type="ARBA" id="ARBA00022491"/>
    </source>
</evidence>
<evidence type="ECO:0000313" key="7">
    <source>
        <dbReference type="Proteomes" id="UP000050996"/>
    </source>
</evidence>
<dbReference type="PATRIC" id="fig|1637975.4.peg.409"/>
<dbReference type="PANTHER" id="PTHR30204:SF69">
    <property type="entry name" value="MERR-FAMILY TRANSCRIPTIONAL REGULATOR"/>
    <property type="match status" value="1"/>
</dbReference>
<name>A0A0Q3VFH7_9BACI</name>
<dbReference type="Pfam" id="PF00376">
    <property type="entry name" value="MerR"/>
    <property type="match status" value="1"/>
</dbReference>
<evidence type="ECO:0000256" key="2">
    <source>
        <dbReference type="ARBA" id="ARBA00023015"/>
    </source>
</evidence>
<dbReference type="PANTHER" id="PTHR30204">
    <property type="entry name" value="REDOX-CYCLING DRUG-SENSING TRANSCRIPTIONAL ACTIVATOR SOXR"/>
    <property type="match status" value="1"/>
</dbReference>
<sequence length="238" mass="28104">MKYTPAQIANQLNVSTTTLRRYEEQNLIPDVPRTQSNHRNYLPIHFQTFITIRALLKGYEIPVVYEAMRKIKTGDIGQALWLINNQQYKIEVEKQRVDEILLMIKSTDFPKYKNVTLTDKMSIGEVAEMAGVNTSSIRHWEKEGLIHSERNNENGYRVFTIQELRKILVISSLRKTIYYIEHMKKLLDNLDTKNYTQLEQSFQLAKEKLNSQLMIQFEGITELMKYVELTRKEQAKRE</sequence>
<keyword evidence="3" id="KW-0238">DNA-binding</keyword>
<evidence type="ECO:0000256" key="3">
    <source>
        <dbReference type="ARBA" id="ARBA00023125"/>
    </source>
</evidence>
<evidence type="ECO:0000256" key="4">
    <source>
        <dbReference type="ARBA" id="ARBA00023163"/>
    </source>
</evidence>